<evidence type="ECO:0000256" key="3">
    <source>
        <dbReference type="ARBA" id="ARBA00022448"/>
    </source>
</evidence>
<dbReference type="PANTHER" id="PTHR12119">
    <property type="entry name" value="UBIQUINOL-CYTOCHROME C REDUCTASE COMPLEX UBIQUINONE-BINDING PROTEIN QP-C"/>
    <property type="match status" value="1"/>
</dbReference>
<keyword evidence="9 11" id="KW-0496">Mitochondrion</keyword>
<dbReference type="RefSeq" id="XP_031857260.1">
    <property type="nucleotide sequence ID" value="XM_032008464.1"/>
</dbReference>
<keyword evidence="3 11" id="KW-0813">Transport</keyword>
<dbReference type="SUPFAM" id="SSF81508">
    <property type="entry name" value="Ubiquinone-binding protein QP-C of cytochrome bc1 complex (Ubiquinol-cytochrome c reductase)"/>
    <property type="match status" value="1"/>
</dbReference>
<keyword evidence="13" id="KW-1185">Reference proteome</keyword>
<comment type="function">
    <text evidence="11">Component of the ubiquinol-cytochrome c oxidoreductase, a multisubunit transmembrane complex that is part of the mitochondrial electron transport chain which drives oxidative phosphorylation. The complex plays an important role in the uptake of multiple carbon sources present in different host niches.</text>
</comment>
<evidence type="ECO:0000256" key="2">
    <source>
        <dbReference type="ARBA" id="ARBA00007668"/>
    </source>
</evidence>
<accession>A0A5M6BQE9</accession>
<dbReference type="GO" id="GO:0006122">
    <property type="term" value="P:mitochondrial electron transport, ubiquinol to cytochrome c"/>
    <property type="evidence" value="ECO:0007669"/>
    <property type="project" value="UniProtKB-UniRule"/>
</dbReference>
<evidence type="ECO:0000256" key="4">
    <source>
        <dbReference type="ARBA" id="ARBA00022660"/>
    </source>
</evidence>
<evidence type="ECO:0000256" key="7">
    <source>
        <dbReference type="ARBA" id="ARBA00022982"/>
    </source>
</evidence>
<evidence type="ECO:0000256" key="1">
    <source>
        <dbReference type="ARBA" id="ARBA00004434"/>
    </source>
</evidence>
<dbReference type="FunFam" id="1.20.5.210:FF:000001">
    <property type="entry name" value="Cytochrome b-c1 complex subunit 8"/>
    <property type="match status" value="1"/>
</dbReference>
<dbReference type="GeneID" id="43592636"/>
<dbReference type="OrthoDB" id="6683853at2759"/>
<organism evidence="12 13">
    <name type="scientific">Kwoniella shandongensis</name>
    <dbReference type="NCBI Taxonomy" id="1734106"/>
    <lineage>
        <taxon>Eukaryota</taxon>
        <taxon>Fungi</taxon>
        <taxon>Dikarya</taxon>
        <taxon>Basidiomycota</taxon>
        <taxon>Agaricomycotina</taxon>
        <taxon>Tremellomycetes</taxon>
        <taxon>Tremellales</taxon>
        <taxon>Cryptococcaceae</taxon>
        <taxon>Kwoniella</taxon>
    </lineage>
</organism>
<evidence type="ECO:0000256" key="6">
    <source>
        <dbReference type="ARBA" id="ARBA00022792"/>
    </source>
</evidence>
<dbReference type="InterPro" id="IPR036642">
    <property type="entry name" value="Cyt_bc1_su8_sf"/>
</dbReference>
<evidence type="ECO:0000313" key="13">
    <source>
        <dbReference type="Proteomes" id="UP000322225"/>
    </source>
</evidence>
<evidence type="ECO:0000313" key="12">
    <source>
        <dbReference type="EMBL" id="WWD20852.1"/>
    </source>
</evidence>
<dbReference type="Proteomes" id="UP000322225">
    <property type="component" value="Chromosome 9"/>
</dbReference>
<gene>
    <name evidence="12" type="ORF">CI109_105329</name>
</gene>
<dbReference type="AlphaFoldDB" id="A0A5M6BQE9"/>
<evidence type="ECO:0000256" key="8">
    <source>
        <dbReference type="ARBA" id="ARBA00022989"/>
    </source>
</evidence>
<keyword evidence="10 11" id="KW-0472">Membrane</keyword>
<dbReference type="Pfam" id="PF02939">
    <property type="entry name" value="UcrQ"/>
    <property type="match status" value="1"/>
</dbReference>
<reference evidence="12" key="1">
    <citation type="submission" date="2017-08" db="EMBL/GenBank/DDBJ databases">
        <authorList>
            <person name="Cuomo C."/>
            <person name="Billmyre B."/>
            <person name="Heitman J."/>
        </authorList>
    </citation>
    <scope>NUCLEOTIDE SEQUENCE</scope>
    <source>
        <strain evidence="12">CBS 12478</strain>
    </source>
</reference>
<sequence length="120" mass="13661">MKSTAPAQSSHMPGPARYVGWWGDMGGLKQKGIKTYGVSPYRQRAMAGAWSGYVFNGYKRAMAQAPYIAPPMLFFYGVYYWAKTKYEYNNSKQGHYDRLVEEGHIKPGEFERPTVEPLAH</sequence>
<dbReference type="PANTHER" id="PTHR12119:SF2">
    <property type="entry name" value="CYTOCHROME B-C1 COMPLEX SUBUNIT 8"/>
    <property type="match status" value="1"/>
</dbReference>
<feature type="transmembrane region" description="Helical" evidence="11">
    <location>
        <begin position="65"/>
        <end position="82"/>
    </location>
</feature>
<comment type="subunit">
    <text evidence="11">Component of the ubiquinol-cytochrome c oxidoreductase (cytochrome b-c1 complex, complex III, CIII), a multisubunit enzyme composed of 3 respiratory subunits cytochrome b, cytochrome c1 and Rieske protein, 2 core protein subunits, and additional low-molecular weight protein subunits. The complex exists as an obligatory dimer and forms supercomplexes (SCs) in the inner mitochondrial membrane with cytochrome c oxidase (complex IV, CIV).</text>
</comment>
<evidence type="ECO:0000256" key="10">
    <source>
        <dbReference type="ARBA" id="ARBA00023136"/>
    </source>
</evidence>
<reference evidence="12" key="2">
    <citation type="submission" date="2024-01" db="EMBL/GenBank/DDBJ databases">
        <title>Comparative genomics of Cryptococcus and Kwoniella reveals pathogenesis evolution and contrasting modes of karyotype evolution via chromosome fusion or intercentromeric recombination.</title>
        <authorList>
            <person name="Coelho M.A."/>
            <person name="David-Palma M."/>
            <person name="Shea T."/>
            <person name="Bowers K."/>
            <person name="McGinley-Smith S."/>
            <person name="Mohammad A.W."/>
            <person name="Gnirke A."/>
            <person name="Yurkov A.M."/>
            <person name="Nowrousian M."/>
            <person name="Sun S."/>
            <person name="Cuomo C.A."/>
            <person name="Heitman J."/>
        </authorList>
    </citation>
    <scope>NUCLEOTIDE SEQUENCE</scope>
    <source>
        <strain evidence="12">CBS 12478</strain>
    </source>
</reference>
<comment type="subcellular location">
    <subcellularLocation>
        <location evidence="1 11">Mitochondrion inner membrane</location>
        <topology evidence="1 11">Single-pass membrane protein</topology>
    </subcellularLocation>
</comment>
<evidence type="ECO:0000256" key="5">
    <source>
        <dbReference type="ARBA" id="ARBA00022692"/>
    </source>
</evidence>
<comment type="similarity">
    <text evidence="2 11">Belongs to the UQCRQ/QCR8 family.</text>
</comment>
<keyword evidence="6 11" id="KW-0999">Mitochondrion inner membrane</keyword>
<keyword evidence="5 11" id="KW-0812">Transmembrane</keyword>
<dbReference type="EMBL" id="CP144059">
    <property type="protein sequence ID" value="WWD20852.1"/>
    <property type="molecule type" value="Genomic_DNA"/>
</dbReference>
<dbReference type="GO" id="GO:0005743">
    <property type="term" value="C:mitochondrial inner membrane"/>
    <property type="evidence" value="ECO:0007669"/>
    <property type="project" value="UniProtKB-SubCell"/>
</dbReference>
<evidence type="ECO:0000256" key="11">
    <source>
        <dbReference type="RuleBase" id="RU368118"/>
    </source>
</evidence>
<keyword evidence="4 11" id="KW-0679">Respiratory chain</keyword>
<evidence type="ECO:0000256" key="9">
    <source>
        <dbReference type="ARBA" id="ARBA00023128"/>
    </source>
</evidence>
<proteinExistence type="inferred from homology"/>
<dbReference type="KEGG" id="ksn:43592636"/>
<keyword evidence="8 11" id="KW-1133">Transmembrane helix</keyword>
<name>A0A5M6BQE9_9TREE</name>
<dbReference type="Gene3D" id="1.20.5.210">
    <property type="entry name" value="Cytochrome b-c1 complex subunit 8"/>
    <property type="match status" value="1"/>
</dbReference>
<dbReference type="InterPro" id="IPR004205">
    <property type="entry name" value="Cyt_bc1_su8"/>
</dbReference>
<dbReference type="GO" id="GO:0045275">
    <property type="term" value="C:respiratory chain complex III"/>
    <property type="evidence" value="ECO:0007669"/>
    <property type="project" value="UniProtKB-UniRule"/>
</dbReference>
<keyword evidence="7 11" id="KW-0249">Electron transport</keyword>
<protein>
    <recommendedName>
        <fullName evidence="11">Cytochrome b-c1 complex subunit 8</fullName>
    </recommendedName>
    <alternativeName>
        <fullName evidence="11">Complex III subunit 8</fullName>
    </alternativeName>
</protein>